<accession>A0A9P4R680</accession>
<name>A0A9P4R680_9PLEO</name>
<gene>
    <name evidence="1" type="ORF">EJ04DRAFT_130416</name>
</gene>
<keyword evidence="2" id="KW-1185">Reference proteome</keyword>
<protein>
    <submittedName>
        <fullName evidence="1">Uncharacterized protein</fullName>
    </submittedName>
</protein>
<dbReference type="EMBL" id="ML996118">
    <property type="protein sequence ID" value="KAF2737196.1"/>
    <property type="molecule type" value="Genomic_DNA"/>
</dbReference>
<evidence type="ECO:0000313" key="1">
    <source>
        <dbReference type="EMBL" id="KAF2737196.1"/>
    </source>
</evidence>
<comment type="caution">
    <text evidence="1">The sequence shown here is derived from an EMBL/GenBank/DDBJ whole genome shotgun (WGS) entry which is preliminary data.</text>
</comment>
<sequence length="141" mass="16115">MEPYALQFPRPVRQSCTVDALTPYKSPFYLDDGNLWWQLDTDFNSTASHRTGSGRMWVTATNPALDRFTITNIGGSGSQFNPNVTDPPYEPEKAMMKGLEVSSEVPPGKIETVEMYFDNRTDTFVMPKYTWSCWDMDPERP</sequence>
<organism evidence="1 2">
    <name type="scientific">Polyplosphaeria fusca</name>
    <dbReference type="NCBI Taxonomy" id="682080"/>
    <lineage>
        <taxon>Eukaryota</taxon>
        <taxon>Fungi</taxon>
        <taxon>Dikarya</taxon>
        <taxon>Ascomycota</taxon>
        <taxon>Pezizomycotina</taxon>
        <taxon>Dothideomycetes</taxon>
        <taxon>Pleosporomycetidae</taxon>
        <taxon>Pleosporales</taxon>
        <taxon>Tetraplosphaeriaceae</taxon>
        <taxon>Polyplosphaeria</taxon>
    </lineage>
</organism>
<evidence type="ECO:0000313" key="2">
    <source>
        <dbReference type="Proteomes" id="UP000799444"/>
    </source>
</evidence>
<dbReference type="Proteomes" id="UP000799444">
    <property type="component" value="Unassembled WGS sequence"/>
</dbReference>
<reference evidence="1" key="1">
    <citation type="journal article" date="2020" name="Stud. Mycol.">
        <title>101 Dothideomycetes genomes: a test case for predicting lifestyles and emergence of pathogens.</title>
        <authorList>
            <person name="Haridas S."/>
            <person name="Albert R."/>
            <person name="Binder M."/>
            <person name="Bloem J."/>
            <person name="Labutti K."/>
            <person name="Salamov A."/>
            <person name="Andreopoulos B."/>
            <person name="Baker S."/>
            <person name="Barry K."/>
            <person name="Bills G."/>
            <person name="Bluhm B."/>
            <person name="Cannon C."/>
            <person name="Castanera R."/>
            <person name="Culley D."/>
            <person name="Daum C."/>
            <person name="Ezra D."/>
            <person name="Gonzalez J."/>
            <person name="Henrissat B."/>
            <person name="Kuo A."/>
            <person name="Liang C."/>
            <person name="Lipzen A."/>
            <person name="Lutzoni F."/>
            <person name="Magnuson J."/>
            <person name="Mondo S."/>
            <person name="Nolan M."/>
            <person name="Ohm R."/>
            <person name="Pangilinan J."/>
            <person name="Park H.-J."/>
            <person name="Ramirez L."/>
            <person name="Alfaro M."/>
            <person name="Sun H."/>
            <person name="Tritt A."/>
            <person name="Yoshinaga Y."/>
            <person name="Zwiers L.-H."/>
            <person name="Turgeon B."/>
            <person name="Goodwin S."/>
            <person name="Spatafora J."/>
            <person name="Crous P."/>
            <person name="Grigoriev I."/>
        </authorList>
    </citation>
    <scope>NUCLEOTIDE SEQUENCE</scope>
    <source>
        <strain evidence="1">CBS 125425</strain>
    </source>
</reference>
<proteinExistence type="predicted"/>
<dbReference type="AlphaFoldDB" id="A0A9P4R680"/>